<dbReference type="InterPro" id="IPR036397">
    <property type="entry name" value="RNaseH_sf"/>
</dbReference>
<evidence type="ECO:0000259" key="6">
    <source>
        <dbReference type="SMART" id="SM00343"/>
    </source>
</evidence>
<dbReference type="GO" id="GO:0008270">
    <property type="term" value="F:zinc ion binding"/>
    <property type="evidence" value="ECO:0007669"/>
    <property type="project" value="InterPro"/>
</dbReference>
<dbReference type="PANTHER" id="PTHR42648">
    <property type="entry name" value="TRANSPOSASE, PUTATIVE-RELATED"/>
    <property type="match status" value="1"/>
</dbReference>
<evidence type="ECO:0000313" key="7">
    <source>
        <dbReference type="EMBL" id="GEU32597.1"/>
    </source>
</evidence>
<feature type="region of interest" description="Disordered" evidence="5">
    <location>
        <begin position="556"/>
        <end position="579"/>
    </location>
</feature>
<feature type="region of interest" description="Disordered" evidence="5">
    <location>
        <begin position="1133"/>
        <end position="1154"/>
    </location>
</feature>
<dbReference type="PANTHER" id="PTHR42648:SF32">
    <property type="entry name" value="RIBONUCLEASE H-LIKE DOMAIN, GAG-PRE-INTEGRASE DOMAIN PROTEIN-RELATED"/>
    <property type="match status" value="1"/>
</dbReference>
<keyword evidence="2" id="KW-0479">Metal-binding</keyword>
<keyword evidence="4" id="KW-0175">Coiled coil</keyword>
<dbReference type="SMART" id="SM00343">
    <property type="entry name" value="ZnF_C2HC"/>
    <property type="match status" value="2"/>
</dbReference>
<dbReference type="InterPro" id="IPR057670">
    <property type="entry name" value="SH3_retrovirus"/>
</dbReference>
<feature type="region of interest" description="Disordered" evidence="5">
    <location>
        <begin position="603"/>
        <end position="626"/>
    </location>
</feature>
<evidence type="ECO:0000256" key="3">
    <source>
        <dbReference type="ARBA" id="ARBA00022801"/>
    </source>
</evidence>
<feature type="compositionally biased region" description="Polar residues" evidence="5">
    <location>
        <begin position="567"/>
        <end position="579"/>
    </location>
</feature>
<keyword evidence="1" id="KW-0645">Protease</keyword>
<dbReference type="InterPro" id="IPR013103">
    <property type="entry name" value="RVT_2"/>
</dbReference>
<dbReference type="Gene3D" id="3.30.420.10">
    <property type="entry name" value="Ribonuclease H-like superfamily/Ribonuclease H"/>
    <property type="match status" value="1"/>
</dbReference>
<reference evidence="7" key="1">
    <citation type="journal article" date="2019" name="Sci. Rep.">
        <title>Draft genome of Tanacetum cinerariifolium, the natural source of mosquito coil.</title>
        <authorList>
            <person name="Yamashiro T."/>
            <person name="Shiraishi A."/>
            <person name="Satake H."/>
            <person name="Nakayama K."/>
        </authorList>
    </citation>
    <scope>NUCLEOTIDE SEQUENCE</scope>
</reference>
<dbReference type="InterPro" id="IPR039537">
    <property type="entry name" value="Retrotran_Ty1/copia-like"/>
</dbReference>
<dbReference type="InterPro" id="IPR054722">
    <property type="entry name" value="PolX-like_BBD"/>
</dbReference>
<dbReference type="Pfam" id="PF22936">
    <property type="entry name" value="Pol_BBD"/>
    <property type="match status" value="1"/>
</dbReference>
<evidence type="ECO:0000256" key="2">
    <source>
        <dbReference type="ARBA" id="ARBA00022723"/>
    </source>
</evidence>
<dbReference type="GO" id="GO:0003676">
    <property type="term" value="F:nucleic acid binding"/>
    <property type="evidence" value="ECO:0007669"/>
    <property type="project" value="InterPro"/>
</dbReference>
<feature type="domain" description="CCHC-type" evidence="6">
    <location>
        <begin position="247"/>
        <end position="261"/>
    </location>
</feature>
<dbReference type="Pfam" id="PF07727">
    <property type="entry name" value="RVT_2"/>
    <property type="match status" value="1"/>
</dbReference>
<feature type="domain" description="CCHC-type" evidence="6">
    <location>
        <begin position="531"/>
        <end position="547"/>
    </location>
</feature>
<dbReference type="InterPro" id="IPR012337">
    <property type="entry name" value="RNaseH-like_sf"/>
</dbReference>
<proteinExistence type="predicted"/>
<dbReference type="Pfam" id="PF25597">
    <property type="entry name" value="SH3_retrovirus"/>
    <property type="match status" value="1"/>
</dbReference>
<protein>
    <submittedName>
        <fullName evidence="7">Putative ribonuclease H-like domain-containing protein</fullName>
    </submittedName>
</protein>
<accession>A0A6L2J7Q6</accession>
<dbReference type="InterPro" id="IPR001878">
    <property type="entry name" value="Znf_CCHC"/>
</dbReference>
<feature type="compositionally biased region" description="Low complexity" evidence="5">
    <location>
        <begin position="1141"/>
        <end position="1150"/>
    </location>
</feature>
<name>A0A6L2J7Q6_TANCI</name>
<sequence>MDSLSPQVVSTAKIPILNPNEFDLWKMRIEQYFLMTDYSLWEVILNGDSLVPTRIVEGVVQPVAPTTDEQKLARKNELKARGTLLMALLDKHQLKFNSHKDAKTLMEAFEKLQKLVSQLEIHGRNKADLEDKSLDDLFNSLKIYETKVKLSSSTSTKSYNLAFVSSSQTDITTNSVSVVVNVFAVGLKLPASPLPNIDVDDLEEMDLRWHMAMLTMRARRFLQKTGRNFGANGTASMGFDMTNVEWYNCHIKGHFAIECRSPKDQRRSDTAEPQRRTVLVETSTSNALFSQYDGTGSYDGSYQAKEEPKNFAFIAFSSHSSSSSSNNEYPLTGLETVEARLLVYKQNESIFKENFKMLNIEVQLRDTALVTIRQKLEATEKDRDDLKLKLENWPPSNLYDRFVPSGGYHAVSPPFTGTFIPPKPDLVFYTAPSDKTEHLSFNVQVSPTKAEQALSPLPKPSAPINEDWISDSEEDSQTQAPKVAPSFAQSTKHVKSPRHPGQPLQATIPVVTTVPVRFKTPCHGLRRNKKACFVCKSVDHLIKDCDFHSKKLDQRTYASRHTRKQHASLSPSKPVSATLPNLRMTRPRHAYHVVTKSNLPIRRHLPRSPSLKHSNSPPKVTAANAPMDNPQYALQDKRVIDSGCSRHMTGNMSYLFNFEELNGGYVAFEGNLKGGKITCKGKIKTGKLDFDDVYFVKELKFNLFSVSQMCDKKNSVLFTDTECLVLSPDFKLPDESQVLLRVPRENNMYNVNLKNIVPSRDLTCLFAKAIINESNLWHRRLGHISFKIINKLVKSNLVRVLPTKVFENDNSCVACKKGKQHRASCKSKHVSSIDQPFFRLHMDLFGPTFVNSLSKKSHCLVITDDYSIFTWVFFLTTKDETTPILKTFITGLENQLSLKAEAVNTACYVQNRVLVTKSHSKTPYELLHGRTPSIGFMRPFGCPVTILNTLDHLGKFQGKVDEGFLVGYSVCSKAFRVFNSRTRIVQETLHVNFLENKPNVAGTGPTWLFDIDCLSGTMNYHPVSVENRDLSSAGFQDPFNAEKAGEEVTQTYVLFPACSAQTKKQADKTEYENKGKSHVESFTGYRDLNTEFERCSNNSSNGVNAASSTVPTVGHNFINSTNIFSVAGPSNTAVSPTYGKSSSTGASTSTHDPDMPALEELIYSDDEAAVGAEADVNNLEPSIPVSPIPTTRIHKDHPISQIIGDLSSTTQTRSMDRAVKDQGGLSQMFDKDFHTCTFACFLSQEEPKRRAIGTKWVYENKKDERGIVIRNKARLVSQGHIQEEGINYEQVFAPVARIKAIRLYLAYASFMGFLVYQMDVKSAFLYGTIEKEVYVCQPLVFEDPDHPDKVYKVVKALYGLHQAPRACQDKYIAEILRKFGLTKGKSASTPIDTEKPLLKDLDGEDVDVHTYRLLYVEYGHWNVFNSPMRYLLRVEMVLNSPCPYWVSKNWLVQKKTALVQKQTALGKDISNPLMADNLPKIVWYSTHHITFMKSWLVQKKVALGKDISNPLMADNLPKNVWYSTHHIIFMKSWLVQKQTALGKDSSNPLTVDSLLKTIWFSIHHHLTNEVLAIPGQTTTGVKIPRSDEDRLEILELSVFVLQKDFWNTITVKQSADVTRLQALVDRKKVMISEAIIREVLQLDDTERVNCLPNEEIFTGLARMGSTMASAIICLSTGRKFNFSKYIFDSLVRNVDSNSKFHMYPRVGKGFSRVETPLFEGMLVVQKNVVEGIADKQVPDDTTVVAAQEVVTTAVLEDTALYACAALTLRVEHLERDKKAQTLEITKLKTRVKKLERVNKVKAFKLRRLKKEKTKEVMDIVDDAQVEGRQAEKQAEIYQIDLDYPSKVLSMQDDDSEVQEAVEVVTTTKLITEVVNAASTPVSTASIIIPTVEPNIPAVTVTAAPVKVAATSSRQRRGVVIRDPEEESTTVELDEAYARKLHEELNQDIDWDVSMDHVKQKAKEDSFIQIYQVMKKRPQTEAQARKNMMMYLKNTAGFKLDYFKGLPDEDDDVYTESTPLARKVPVVDYQIIHLNNKPRYKTIRADETHQLFSTSKPNNFSNEYLLTTLKTMFGRPDGQDNVWKSQRIERRYPLSKFTLEQMLNVVRLQMEEQSEMSLELLRFTRQQLQEGHFGVDAAKELEEKQLMLLSEVNTANVIKMLLS</sequence>
<keyword evidence="3" id="KW-0378">Hydrolase</keyword>
<dbReference type="EMBL" id="BKCJ010000372">
    <property type="protein sequence ID" value="GEU32597.1"/>
    <property type="molecule type" value="Genomic_DNA"/>
</dbReference>
<dbReference type="GO" id="GO:0008233">
    <property type="term" value="F:peptidase activity"/>
    <property type="evidence" value="ECO:0007669"/>
    <property type="project" value="UniProtKB-KW"/>
</dbReference>
<gene>
    <name evidence="7" type="ORF">Tci_004575</name>
</gene>
<comment type="caution">
    <text evidence="7">The sequence shown here is derived from an EMBL/GenBank/DDBJ whole genome shotgun (WGS) entry which is preliminary data.</text>
</comment>
<evidence type="ECO:0000256" key="4">
    <source>
        <dbReference type="SAM" id="Coils"/>
    </source>
</evidence>
<feature type="coiled-coil region" evidence="4">
    <location>
        <begin position="1763"/>
        <end position="1797"/>
    </location>
</feature>
<feature type="region of interest" description="Disordered" evidence="5">
    <location>
        <begin position="450"/>
        <end position="504"/>
    </location>
</feature>
<dbReference type="GO" id="GO:0006508">
    <property type="term" value="P:proteolysis"/>
    <property type="evidence" value="ECO:0007669"/>
    <property type="project" value="UniProtKB-KW"/>
</dbReference>
<evidence type="ECO:0000256" key="5">
    <source>
        <dbReference type="SAM" id="MobiDB-lite"/>
    </source>
</evidence>
<dbReference type="InterPro" id="IPR025724">
    <property type="entry name" value="GAG-pre-integrase_dom"/>
</dbReference>
<evidence type="ECO:0000256" key="1">
    <source>
        <dbReference type="ARBA" id="ARBA00022670"/>
    </source>
</evidence>
<organism evidence="7">
    <name type="scientific">Tanacetum cinerariifolium</name>
    <name type="common">Dalmatian daisy</name>
    <name type="synonym">Chrysanthemum cinerariifolium</name>
    <dbReference type="NCBI Taxonomy" id="118510"/>
    <lineage>
        <taxon>Eukaryota</taxon>
        <taxon>Viridiplantae</taxon>
        <taxon>Streptophyta</taxon>
        <taxon>Embryophyta</taxon>
        <taxon>Tracheophyta</taxon>
        <taxon>Spermatophyta</taxon>
        <taxon>Magnoliopsida</taxon>
        <taxon>eudicotyledons</taxon>
        <taxon>Gunneridae</taxon>
        <taxon>Pentapetalae</taxon>
        <taxon>asterids</taxon>
        <taxon>campanulids</taxon>
        <taxon>Asterales</taxon>
        <taxon>Asteraceae</taxon>
        <taxon>Asteroideae</taxon>
        <taxon>Anthemideae</taxon>
        <taxon>Anthemidinae</taxon>
        <taxon>Tanacetum</taxon>
    </lineage>
</organism>
<dbReference type="SUPFAM" id="SSF53098">
    <property type="entry name" value="Ribonuclease H-like"/>
    <property type="match status" value="1"/>
</dbReference>
<dbReference type="Pfam" id="PF13976">
    <property type="entry name" value="gag_pre-integrs"/>
    <property type="match status" value="1"/>
</dbReference>